<dbReference type="AlphaFoldDB" id="A0AA87ILZ8"/>
<comment type="caution">
    <text evidence="1">The sequence shown here is derived from an EMBL/GenBank/DDBJ whole genome shotgun (WGS) entry which is preliminary data.</text>
</comment>
<dbReference type="EMBL" id="AJYB01000023">
    <property type="protein sequence ID" value="EIM07074.1"/>
    <property type="molecule type" value="Genomic_DNA"/>
</dbReference>
<evidence type="ECO:0000313" key="1">
    <source>
        <dbReference type="EMBL" id="EIM07074.1"/>
    </source>
</evidence>
<gene>
    <name evidence="1" type="ORF">A1A1_07859</name>
</gene>
<sequence length="69" mass="7324">MQVDEQGNCLVDLQHSAIGYHGVTGVVESSGTVYFASIEQGALLAVRLTSDTGTAANFYTEFPQKTSIV</sequence>
<name>A0AA87ILZ8_9BACL</name>
<proteinExistence type="predicted"/>
<protein>
    <submittedName>
        <fullName evidence="1">Uncharacterized protein</fullName>
    </submittedName>
</protein>
<reference evidence="1 2" key="1">
    <citation type="journal article" date="2012" name="J. Bacteriol.">
        <title>Genome Sequence of the Antarctic Psychrophile Bacterium Planococcus antarcticus DSM 14505.</title>
        <authorList>
            <person name="Margolles A."/>
            <person name="Gueimonde M."/>
            <person name="Sanchez B."/>
        </authorList>
    </citation>
    <scope>NUCLEOTIDE SEQUENCE [LARGE SCALE GENOMIC DNA]</scope>
    <source>
        <strain evidence="1 2">DSM 14505</strain>
    </source>
</reference>
<organism evidence="1 2">
    <name type="scientific">Planococcus antarcticus DSM 14505</name>
    <dbReference type="NCBI Taxonomy" id="1185653"/>
    <lineage>
        <taxon>Bacteria</taxon>
        <taxon>Bacillati</taxon>
        <taxon>Bacillota</taxon>
        <taxon>Bacilli</taxon>
        <taxon>Bacillales</taxon>
        <taxon>Caryophanaceae</taxon>
        <taxon>Planococcus</taxon>
    </lineage>
</organism>
<evidence type="ECO:0000313" key="2">
    <source>
        <dbReference type="Proteomes" id="UP000004725"/>
    </source>
</evidence>
<dbReference type="Proteomes" id="UP000004725">
    <property type="component" value="Unassembled WGS sequence"/>
</dbReference>
<accession>A0AA87ILZ8</accession>